<dbReference type="AlphaFoldDB" id="A0AAV6TM74"/>
<feature type="region of interest" description="Disordered" evidence="1">
    <location>
        <begin position="98"/>
        <end position="117"/>
    </location>
</feature>
<comment type="caution">
    <text evidence="2">The sequence shown here is derived from an EMBL/GenBank/DDBJ whole genome shotgun (WGS) entry which is preliminary data.</text>
</comment>
<keyword evidence="3" id="KW-1185">Reference proteome</keyword>
<dbReference type="EMBL" id="JAFNEN010002589">
    <property type="protein sequence ID" value="KAG8172561.1"/>
    <property type="molecule type" value="Genomic_DNA"/>
</dbReference>
<accession>A0AAV6TM74</accession>
<organism evidence="2 3">
    <name type="scientific">Oedothorax gibbosus</name>
    <dbReference type="NCBI Taxonomy" id="931172"/>
    <lineage>
        <taxon>Eukaryota</taxon>
        <taxon>Metazoa</taxon>
        <taxon>Ecdysozoa</taxon>
        <taxon>Arthropoda</taxon>
        <taxon>Chelicerata</taxon>
        <taxon>Arachnida</taxon>
        <taxon>Araneae</taxon>
        <taxon>Araneomorphae</taxon>
        <taxon>Entelegynae</taxon>
        <taxon>Araneoidea</taxon>
        <taxon>Linyphiidae</taxon>
        <taxon>Erigoninae</taxon>
        <taxon>Oedothorax</taxon>
    </lineage>
</organism>
<protein>
    <submittedName>
        <fullName evidence="2">Uncharacterized protein</fullName>
    </submittedName>
</protein>
<sequence>MPRATRAYKKRKGFNFSGRKSNEIVIEGSTAAIPAPLVEAPVSSSSKKLGDLNSSYSGVHDAVLAFNEGCVTAVKFCKPWGSLQENTACSHEKHRYRAIEKRQKSLPSSYQRSKEQT</sequence>
<evidence type="ECO:0000313" key="3">
    <source>
        <dbReference type="Proteomes" id="UP000827092"/>
    </source>
</evidence>
<gene>
    <name evidence="2" type="ORF">JTE90_002953</name>
</gene>
<proteinExistence type="predicted"/>
<name>A0AAV6TM74_9ARAC</name>
<dbReference type="Proteomes" id="UP000827092">
    <property type="component" value="Unassembled WGS sequence"/>
</dbReference>
<evidence type="ECO:0000256" key="1">
    <source>
        <dbReference type="SAM" id="MobiDB-lite"/>
    </source>
</evidence>
<reference evidence="2 3" key="1">
    <citation type="journal article" date="2022" name="Nat. Ecol. Evol.">
        <title>A masculinizing supergene underlies an exaggerated male reproductive morph in a spider.</title>
        <authorList>
            <person name="Hendrickx F."/>
            <person name="De Corte Z."/>
            <person name="Sonet G."/>
            <person name="Van Belleghem S.M."/>
            <person name="Kostlbacher S."/>
            <person name="Vangestel C."/>
        </authorList>
    </citation>
    <scope>NUCLEOTIDE SEQUENCE [LARGE SCALE GENOMIC DNA]</scope>
    <source>
        <strain evidence="2">W744_W776</strain>
    </source>
</reference>
<evidence type="ECO:0000313" key="2">
    <source>
        <dbReference type="EMBL" id="KAG8172561.1"/>
    </source>
</evidence>